<dbReference type="EC" id="2.8.2.20" evidence="2 5"/>
<evidence type="ECO:0000313" key="8">
    <source>
        <dbReference type="Proteomes" id="UP001162162"/>
    </source>
</evidence>
<evidence type="ECO:0000256" key="4">
    <source>
        <dbReference type="ARBA" id="ARBA00048460"/>
    </source>
</evidence>
<evidence type="ECO:0000256" key="1">
    <source>
        <dbReference type="ARBA" id="ARBA00009988"/>
    </source>
</evidence>
<comment type="caution">
    <text evidence="7">The sequence shown here is derived from an EMBL/GenBank/DDBJ whole genome shotgun (WGS) entry which is preliminary data.</text>
</comment>
<dbReference type="Gene3D" id="3.40.50.300">
    <property type="entry name" value="P-loop containing nucleotide triphosphate hydrolases"/>
    <property type="match status" value="1"/>
</dbReference>
<sequence>MLLIGGIRRKLYLLFHCDVIAFGGVERSSDQVIKPVNLEALTKWVGNIPEEVVRDMADIAPMLSVLGYDPYANPPNYGKPGRRRGHQHQGDREEQGRVGAEGQGDVQPGVGQRPRRRRRGPRQGAERQPQQHHVIIRVHHQIGKYETSLILLKNS</sequence>
<feature type="compositionally biased region" description="Low complexity" evidence="6">
    <location>
        <begin position="122"/>
        <end position="133"/>
    </location>
</feature>
<name>A0AAV8YUC7_9CUCU</name>
<keyword evidence="8" id="KW-1185">Reference proteome</keyword>
<comment type="catalytic activity">
    <reaction evidence="4 5">
        <text>L-tyrosyl-[protein] + 3'-phosphoadenylyl sulfate = O-sulfo-L-tyrosine-[protein] + adenosine 3',5'-bisphosphate + H(+)</text>
        <dbReference type="Rhea" id="RHEA:16801"/>
        <dbReference type="Rhea" id="RHEA-COMP:10136"/>
        <dbReference type="Rhea" id="RHEA-COMP:11688"/>
        <dbReference type="ChEBI" id="CHEBI:15378"/>
        <dbReference type="ChEBI" id="CHEBI:46858"/>
        <dbReference type="ChEBI" id="CHEBI:58339"/>
        <dbReference type="ChEBI" id="CHEBI:58343"/>
        <dbReference type="ChEBI" id="CHEBI:65286"/>
        <dbReference type="EC" id="2.8.2.20"/>
    </reaction>
</comment>
<dbReference type="InterPro" id="IPR026634">
    <property type="entry name" value="TPST-like"/>
</dbReference>
<gene>
    <name evidence="7" type="ORF">NQ318_009017</name>
</gene>
<evidence type="ECO:0000256" key="3">
    <source>
        <dbReference type="ARBA" id="ARBA00022679"/>
    </source>
</evidence>
<evidence type="ECO:0000256" key="6">
    <source>
        <dbReference type="SAM" id="MobiDB-lite"/>
    </source>
</evidence>
<dbReference type="PANTHER" id="PTHR12788">
    <property type="entry name" value="PROTEIN-TYROSINE SULFOTRANSFERASE 2"/>
    <property type="match status" value="1"/>
</dbReference>
<dbReference type="AlphaFoldDB" id="A0AAV8YUC7"/>
<organism evidence="7 8">
    <name type="scientific">Aromia moschata</name>
    <dbReference type="NCBI Taxonomy" id="1265417"/>
    <lineage>
        <taxon>Eukaryota</taxon>
        <taxon>Metazoa</taxon>
        <taxon>Ecdysozoa</taxon>
        <taxon>Arthropoda</taxon>
        <taxon>Hexapoda</taxon>
        <taxon>Insecta</taxon>
        <taxon>Pterygota</taxon>
        <taxon>Neoptera</taxon>
        <taxon>Endopterygota</taxon>
        <taxon>Coleoptera</taxon>
        <taxon>Polyphaga</taxon>
        <taxon>Cucujiformia</taxon>
        <taxon>Chrysomeloidea</taxon>
        <taxon>Cerambycidae</taxon>
        <taxon>Cerambycinae</taxon>
        <taxon>Callichromatini</taxon>
        <taxon>Aromia</taxon>
    </lineage>
</organism>
<protein>
    <recommendedName>
        <fullName evidence="2 5">Protein-tyrosine sulfotransferase</fullName>
        <ecNumber evidence="2 5">2.8.2.20</ecNumber>
    </recommendedName>
</protein>
<dbReference type="EMBL" id="JAPWTK010000040">
    <property type="protein sequence ID" value="KAJ8955124.1"/>
    <property type="molecule type" value="Genomic_DNA"/>
</dbReference>
<comment type="function">
    <text evidence="5">Catalyzes the O-sulfation of tyrosine residues within acidic motifs of polypeptides, using 3'-phosphoadenylyl sulfate (PAPS) as cosubstrate.</text>
</comment>
<dbReference type="GO" id="GO:0005794">
    <property type="term" value="C:Golgi apparatus"/>
    <property type="evidence" value="ECO:0007669"/>
    <property type="project" value="TreeGrafter"/>
</dbReference>
<feature type="region of interest" description="Disordered" evidence="6">
    <location>
        <begin position="70"/>
        <end position="136"/>
    </location>
</feature>
<keyword evidence="3 5" id="KW-0808">Transferase</keyword>
<dbReference type="PANTHER" id="PTHR12788:SF10">
    <property type="entry name" value="PROTEIN-TYROSINE SULFOTRANSFERASE"/>
    <property type="match status" value="1"/>
</dbReference>
<reference evidence="7" key="1">
    <citation type="journal article" date="2023" name="Insect Mol. Biol.">
        <title>Genome sequencing provides insights into the evolution of gene families encoding plant cell wall-degrading enzymes in longhorned beetles.</title>
        <authorList>
            <person name="Shin N.R."/>
            <person name="Okamura Y."/>
            <person name="Kirsch R."/>
            <person name="Pauchet Y."/>
        </authorList>
    </citation>
    <scope>NUCLEOTIDE SEQUENCE</scope>
    <source>
        <strain evidence="7">AMC_N1</strain>
    </source>
</reference>
<evidence type="ECO:0000256" key="5">
    <source>
        <dbReference type="RuleBase" id="RU365018"/>
    </source>
</evidence>
<comment type="similarity">
    <text evidence="1 5">Belongs to the protein sulfotransferase family.</text>
</comment>
<accession>A0AAV8YUC7</accession>
<dbReference type="InterPro" id="IPR027417">
    <property type="entry name" value="P-loop_NTPase"/>
</dbReference>
<dbReference type="Proteomes" id="UP001162162">
    <property type="component" value="Unassembled WGS sequence"/>
</dbReference>
<evidence type="ECO:0000313" key="7">
    <source>
        <dbReference type="EMBL" id="KAJ8955124.1"/>
    </source>
</evidence>
<dbReference type="GO" id="GO:0008476">
    <property type="term" value="F:protein-tyrosine sulfotransferase activity"/>
    <property type="evidence" value="ECO:0007669"/>
    <property type="project" value="UniProtKB-EC"/>
</dbReference>
<evidence type="ECO:0000256" key="2">
    <source>
        <dbReference type="ARBA" id="ARBA00013262"/>
    </source>
</evidence>
<proteinExistence type="inferred from homology"/>